<proteinExistence type="predicted"/>
<dbReference type="SMART" id="SM00054">
    <property type="entry name" value="EFh"/>
    <property type="match status" value="2"/>
</dbReference>
<keyword evidence="6" id="KW-1185">Reference proteome</keyword>
<evidence type="ECO:0000313" key="5">
    <source>
        <dbReference type="EMBL" id="CAE8585576.1"/>
    </source>
</evidence>
<dbReference type="OrthoDB" id="10263155at2759"/>
<dbReference type="EMBL" id="CAJNNV010001674">
    <property type="protein sequence ID" value="CAE8585576.1"/>
    <property type="molecule type" value="Genomic_DNA"/>
</dbReference>
<evidence type="ECO:0000256" key="3">
    <source>
        <dbReference type="SAM" id="SignalP"/>
    </source>
</evidence>
<dbReference type="AlphaFoldDB" id="A0A813DGH2"/>
<keyword evidence="1" id="KW-0106">Calcium</keyword>
<feature type="compositionally biased region" description="Polar residues" evidence="2">
    <location>
        <begin position="105"/>
        <end position="121"/>
    </location>
</feature>
<feature type="chain" id="PRO_5032388043" description="EF-hand domain-containing protein" evidence="3">
    <location>
        <begin position="20"/>
        <end position="136"/>
    </location>
</feature>
<evidence type="ECO:0000259" key="4">
    <source>
        <dbReference type="PROSITE" id="PS50222"/>
    </source>
</evidence>
<reference evidence="5" key="1">
    <citation type="submission" date="2021-02" db="EMBL/GenBank/DDBJ databases">
        <authorList>
            <person name="Dougan E. K."/>
            <person name="Rhodes N."/>
            <person name="Thang M."/>
            <person name="Chan C."/>
        </authorList>
    </citation>
    <scope>NUCLEOTIDE SEQUENCE</scope>
</reference>
<comment type="caution">
    <text evidence="5">The sequence shown here is derived from an EMBL/GenBank/DDBJ whole genome shotgun (WGS) entry which is preliminary data.</text>
</comment>
<dbReference type="PROSITE" id="PS00018">
    <property type="entry name" value="EF_HAND_1"/>
    <property type="match status" value="1"/>
</dbReference>
<evidence type="ECO:0000313" key="6">
    <source>
        <dbReference type="Proteomes" id="UP000654075"/>
    </source>
</evidence>
<feature type="domain" description="EF-hand" evidence="4">
    <location>
        <begin position="27"/>
        <end position="62"/>
    </location>
</feature>
<protein>
    <recommendedName>
        <fullName evidence="4">EF-hand domain-containing protein</fullName>
    </recommendedName>
</protein>
<dbReference type="GO" id="GO:0005509">
    <property type="term" value="F:calcium ion binding"/>
    <property type="evidence" value="ECO:0007669"/>
    <property type="project" value="InterPro"/>
</dbReference>
<dbReference type="Gene3D" id="1.10.238.10">
    <property type="entry name" value="EF-hand"/>
    <property type="match status" value="1"/>
</dbReference>
<dbReference type="PROSITE" id="PS50222">
    <property type="entry name" value="EF_HAND_2"/>
    <property type="match status" value="1"/>
</dbReference>
<accession>A0A813DGH2</accession>
<dbReference type="InterPro" id="IPR011992">
    <property type="entry name" value="EF-hand-dom_pair"/>
</dbReference>
<feature type="region of interest" description="Disordered" evidence="2">
    <location>
        <begin position="98"/>
        <end position="136"/>
    </location>
</feature>
<gene>
    <name evidence="5" type="ORF">PGLA1383_LOCUS4481</name>
</gene>
<dbReference type="SUPFAM" id="SSF47473">
    <property type="entry name" value="EF-hand"/>
    <property type="match status" value="1"/>
</dbReference>
<keyword evidence="3" id="KW-0732">Signal</keyword>
<evidence type="ECO:0000256" key="2">
    <source>
        <dbReference type="SAM" id="MobiDB-lite"/>
    </source>
</evidence>
<dbReference type="Proteomes" id="UP000654075">
    <property type="component" value="Unassembled WGS sequence"/>
</dbReference>
<sequence>MRLLVLLVLGLCVSVEVQADEKEASASELAEFQQDFLDFDLNKDDQIDPQEVRQQFKGDLDAQELHQFFIDVDKDLSGAISLGEYVDYAVTLNGGGAAGSEASETLNSDGTAGSEASETLNSDGAAGSEASEADAK</sequence>
<organism evidence="5 6">
    <name type="scientific">Polarella glacialis</name>
    <name type="common">Dinoflagellate</name>
    <dbReference type="NCBI Taxonomy" id="89957"/>
    <lineage>
        <taxon>Eukaryota</taxon>
        <taxon>Sar</taxon>
        <taxon>Alveolata</taxon>
        <taxon>Dinophyceae</taxon>
        <taxon>Suessiales</taxon>
        <taxon>Suessiaceae</taxon>
        <taxon>Polarella</taxon>
    </lineage>
</organism>
<dbReference type="InterPro" id="IPR002048">
    <property type="entry name" value="EF_hand_dom"/>
</dbReference>
<evidence type="ECO:0000256" key="1">
    <source>
        <dbReference type="ARBA" id="ARBA00022837"/>
    </source>
</evidence>
<dbReference type="InterPro" id="IPR018247">
    <property type="entry name" value="EF_Hand_1_Ca_BS"/>
</dbReference>
<feature type="signal peptide" evidence="3">
    <location>
        <begin position="1"/>
        <end position="19"/>
    </location>
</feature>
<name>A0A813DGH2_POLGL</name>